<gene>
    <name evidence="2" type="ORF">H9789_12825</name>
</gene>
<dbReference type="PANTHER" id="PTHR35795:SF1">
    <property type="entry name" value="BIS(5'-NUCLEOSYL)-TETRAPHOSPHATASE, SYMMETRICAL"/>
    <property type="match status" value="1"/>
</dbReference>
<feature type="domain" description="HD" evidence="1">
    <location>
        <begin position="22"/>
        <end position="140"/>
    </location>
</feature>
<dbReference type="Proteomes" id="UP000823865">
    <property type="component" value="Unassembled WGS sequence"/>
</dbReference>
<reference evidence="2" key="1">
    <citation type="journal article" date="2021" name="PeerJ">
        <title>Extensive microbial diversity within the chicken gut microbiome revealed by metagenomics and culture.</title>
        <authorList>
            <person name="Gilroy R."/>
            <person name="Ravi A."/>
            <person name="Getino M."/>
            <person name="Pursley I."/>
            <person name="Horton D.L."/>
            <person name="Alikhan N.F."/>
            <person name="Baker D."/>
            <person name="Gharbi K."/>
            <person name="Hall N."/>
            <person name="Watson M."/>
            <person name="Adriaenssens E.M."/>
            <person name="Foster-Nyarko E."/>
            <person name="Jarju S."/>
            <person name="Secka A."/>
            <person name="Antonio M."/>
            <person name="Oren A."/>
            <person name="Chaudhuri R.R."/>
            <person name="La Ragione R."/>
            <person name="Hildebrand F."/>
            <person name="Pallen M.J."/>
        </authorList>
    </citation>
    <scope>NUCLEOTIDE SEQUENCE</scope>
    <source>
        <strain evidence="2">G3-2149</strain>
    </source>
</reference>
<dbReference type="InterPro" id="IPR051094">
    <property type="entry name" value="Diverse_Catalytic_Enzymes"/>
</dbReference>
<evidence type="ECO:0000259" key="1">
    <source>
        <dbReference type="Pfam" id="PF01966"/>
    </source>
</evidence>
<evidence type="ECO:0000313" key="2">
    <source>
        <dbReference type="EMBL" id="MBU3854671.1"/>
    </source>
</evidence>
<comment type="caution">
    <text evidence="2">The sequence shown here is derived from an EMBL/GenBank/DDBJ whole genome shotgun (WGS) entry which is preliminary data.</text>
</comment>
<dbReference type="AlphaFoldDB" id="A0A9E2L8U1"/>
<protein>
    <submittedName>
        <fullName evidence="2">HD domain-containing protein</fullName>
    </submittedName>
</protein>
<dbReference type="EMBL" id="JAHLFU010000265">
    <property type="protein sequence ID" value="MBU3854671.1"/>
    <property type="molecule type" value="Genomic_DNA"/>
</dbReference>
<dbReference type="InterPro" id="IPR006674">
    <property type="entry name" value="HD_domain"/>
</dbReference>
<dbReference type="PANTHER" id="PTHR35795">
    <property type="entry name" value="SLR1885 PROTEIN"/>
    <property type="match status" value="1"/>
</dbReference>
<dbReference type="Gene3D" id="1.10.3210.10">
    <property type="entry name" value="Hypothetical protein af1432"/>
    <property type="match status" value="1"/>
</dbReference>
<dbReference type="SUPFAM" id="SSF109604">
    <property type="entry name" value="HD-domain/PDEase-like"/>
    <property type="match status" value="1"/>
</dbReference>
<evidence type="ECO:0000313" key="3">
    <source>
        <dbReference type="Proteomes" id="UP000823865"/>
    </source>
</evidence>
<dbReference type="CDD" id="cd00077">
    <property type="entry name" value="HDc"/>
    <property type="match status" value="1"/>
</dbReference>
<proteinExistence type="predicted"/>
<name>A0A9E2L8U1_9BACT</name>
<organism evidence="2 3">
    <name type="scientific">Candidatus Paraprevotella stercoravium</name>
    <dbReference type="NCBI Taxonomy" id="2838725"/>
    <lineage>
        <taxon>Bacteria</taxon>
        <taxon>Pseudomonadati</taxon>
        <taxon>Bacteroidota</taxon>
        <taxon>Bacteroidia</taxon>
        <taxon>Bacteroidales</taxon>
        <taxon>Prevotellaceae</taxon>
        <taxon>Paraprevotella</taxon>
    </lineage>
</organism>
<dbReference type="InterPro" id="IPR003607">
    <property type="entry name" value="HD/PDEase_dom"/>
</dbReference>
<dbReference type="Pfam" id="PF01966">
    <property type="entry name" value="HD"/>
    <property type="match status" value="1"/>
</dbReference>
<reference evidence="2" key="2">
    <citation type="submission" date="2021-04" db="EMBL/GenBank/DDBJ databases">
        <authorList>
            <person name="Gilroy R."/>
        </authorList>
    </citation>
    <scope>NUCLEOTIDE SEQUENCE</scope>
    <source>
        <strain evidence="2">G3-2149</strain>
    </source>
</reference>
<sequence>MDFLALIDKYYADNPPLKEILLCHSRQVADRCMKIARIHPELNLDAGFLEEAAMVHDIGIFMTDADDIHCHGEAPYLCHGYLGAELMRREGYERHARVCERHTGTGLTAENIAERNLPLPHRDFLPETLEEQVICYADKYFSKTHLGEEKSYEKVVASLQKYGEQGVITFRKWRELFE</sequence>
<accession>A0A9E2L8U1</accession>